<keyword evidence="4" id="KW-0158">Chromosome</keyword>
<evidence type="ECO:0000256" key="8">
    <source>
        <dbReference type="ARBA" id="ARBA00022741"/>
    </source>
</evidence>
<dbReference type="EMBL" id="AXCM01003735">
    <property type="status" value="NOT_ANNOTATED_CDS"/>
    <property type="molecule type" value="Genomic_DNA"/>
</dbReference>
<keyword evidence="10 13" id="KW-0067">ATP-binding</keyword>
<reference evidence="17" key="1">
    <citation type="submission" date="2013-09" db="EMBL/GenBank/DDBJ databases">
        <title>The Genome Sequence of Anopheles culicifacies species A.</title>
        <authorList>
            <consortium name="The Broad Institute Genomics Platform"/>
            <person name="Neafsey D.E."/>
            <person name="Besansky N."/>
            <person name="Howell P."/>
            <person name="Walton C."/>
            <person name="Young S.K."/>
            <person name="Zeng Q."/>
            <person name="Gargeya S."/>
            <person name="Fitzgerald M."/>
            <person name="Haas B."/>
            <person name="Abouelleil A."/>
            <person name="Allen A.W."/>
            <person name="Alvarado L."/>
            <person name="Arachchi H.M."/>
            <person name="Berlin A.M."/>
            <person name="Chapman S.B."/>
            <person name="Gainer-Dewar J."/>
            <person name="Goldberg J."/>
            <person name="Griggs A."/>
            <person name="Gujja S."/>
            <person name="Hansen M."/>
            <person name="Howarth C."/>
            <person name="Imamovic A."/>
            <person name="Ireland A."/>
            <person name="Larimer J."/>
            <person name="McCowan C."/>
            <person name="Murphy C."/>
            <person name="Pearson M."/>
            <person name="Poon T.W."/>
            <person name="Priest M."/>
            <person name="Roberts A."/>
            <person name="Saif S."/>
            <person name="Shea T."/>
            <person name="Sisk P."/>
            <person name="Sykes S."/>
            <person name="Wortman J."/>
            <person name="Nusbaum C."/>
            <person name="Birren B."/>
        </authorList>
    </citation>
    <scope>NUCLEOTIDE SEQUENCE [LARGE SCALE GENOMIC DNA]</scope>
    <source>
        <strain evidence="17">A-37</strain>
    </source>
</reference>
<evidence type="ECO:0000256" key="2">
    <source>
        <dbReference type="ARBA" id="ARBA00004496"/>
    </source>
</evidence>
<keyword evidence="8 13" id="KW-0547">Nucleotide-binding</keyword>
<dbReference type="GO" id="GO:0005737">
    <property type="term" value="C:cytoplasm"/>
    <property type="evidence" value="ECO:0007669"/>
    <property type="project" value="UniProtKB-SubCell"/>
</dbReference>
<dbReference type="GO" id="GO:0005634">
    <property type="term" value="C:nucleus"/>
    <property type="evidence" value="ECO:0007669"/>
    <property type="project" value="TreeGrafter"/>
</dbReference>
<dbReference type="EC" id="2.7.11.1" evidence="3"/>
<evidence type="ECO:0000256" key="5">
    <source>
        <dbReference type="ARBA" id="ARBA00022490"/>
    </source>
</evidence>
<dbReference type="Pfam" id="PF12330">
    <property type="entry name" value="Haspin_kinase"/>
    <property type="match status" value="1"/>
</dbReference>
<dbReference type="STRING" id="139723.A0A182MIL2"/>
<dbReference type="PROSITE" id="PS00107">
    <property type="entry name" value="PROTEIN_KINASE_ATP"/>
    <property type="match status" value="1"/>
</dbReference>
<dbReference type="EnsemblMetazoa" id="ACUA019156-RA">
    <property type="protein sequence ID" value="ACUA019156-PA"/>
    <property type="gene ID" value="ACUA019156"/>
</dbReference>
<evidence type="ECO:0000256" key="9">
    <source>
        <dbReference type="ARBA" id="ARBA00022777"/>
    </source>
</evidence>
<evidence type="ECO:0000313" key="16">
    <source>
        <dbReference type="EnsemblMetazoa" id="ACUA019156-PA"/>
    </source>
</evidence>
<dbReference type="GO" id="GO:0005694">
    <property type="term" value="C:chromosome"/>
    <property type="evidence" value="ECO:0007669"/>
    <property type="project" value="UniProtKB-SubCell"/>
</dbReference>
<dbReference type="Proteomes" id="UP000075883">
    <property type="component" value="Unassembled WGS sequence"/>
</dbReference>
<protein>
    <recommendedName>
        <fullName evidence="3">non-specific serine/threonine protein kinase</fullName>
        <ecNumber evidence="3">2.7.11.1</ecNumber>
    </recommendedName>
</protein>
<feature type="compositionally biased region" description="Basic residues" evidence="14">
    <location>
        <begin position="1"/>
        <end position="11"/>
    </location>
</feature>
<sequence length="498" mass="56852">MRSQRRSRTKPRSTVPSTPANKDKSLTVVDETIASTAKSNESFSRPLTHSVVGTENDATSVEKVPFKPGKWRKSVSMLRSSMYHREGSCSIAGERRITLYVGDHHVPQSANEIRSSTSKQRDDPNYVSVHEFVAPLAWKTVANQRYLCPKSPKDEILARCGQQEPISFEKALASLDAVVDRKIGEGVYGEVFMCTKTSGERSVLKLIPIEGSHLINGEKQKTYEEILSEIIISSEVSSLRQHNVQFCTDGFVELRSVHCLVGKYPEQLVNLWNEYDNKKGTENDSPAEFPDEQLYIAFETAFGGTDLDGYRFRNAQQAFSIFAQIVLMLAVAEKRYDFEHRDLHTGNILIESTKEPERTFYLLGEEITIETIGLKASIIDYTLSRIVYNGLCLFNDLSTDEELFTAEGDYQFEVYRKMKSALQNQWNLHVPKTNVYWLHYLLDKLVSLRNYRDKSSQVHRNAMKTMKELKEVLLQFGSVHEIVTHYFAPQLNESDKEN</sequence>
<feature type="region of interest" description="Disordered" evidence="14">
    <location>
        <begin position="1"/>
        <end position="28"/>
    </location>
</feature>
<dbReference type="GO" id="GO:0005524">
    <property type="term" value="F:ATP binding"/>
    <property type="evidence" value="ECO:0007669"/>
    <property type="project" value="UniProtKB-UniRule"/>
</dbReference>
<evidence type="ECO:0000259" key="15">
    <source>
        <dbReference type="PROSITE" id="PS50011"/>
    </source>
</evidence>
<evidence type="ECO:0000256" key="10">
    <source>
        <dbReference type="ARBA" id="ARBA00022840"/>
    </source>
</evidence>
<keyword evidence="5" id="KW-0963">Cytoplasm</keyword>
<dbReference type="PROSITE" id="PS50011">
    <property type="entry name" value="PROTEIN_KINASE_DOM"/>
    <property type="match status" value="1"/>
</dbReference>
<keyword evidence="6" id="KW-0723">Serine/threonine-protein kinase</keyword>
<comment type="catalytic activity">
    <reaction evidence="11">
        <text>L-threonyl-[protein] + ATP = O-phospho-L-threonyl-[protein] + ADP + H(+)</text>
        <dbReference type="Rhea" id="RHEA:46608"/>
        <dbReference type="Rhea" id="RHEA-COMP:11060"/>
        <dbReference type="Rhea" id="RHEA-COMP:11605"/>
        <dbReference type="ChEBI" id="CHEBI:15378"/>
        <dbReference type="ChEBI" id="CHEBI:30013"/>
        <dbReference type="ChEBI" id="CHEBI:30616"/>
        <dbReference type="ChEBI" id="CHEBI:61977"/>
        <dbReference type="ChEBI" id="CHEBI:456216"/>
        <dbReference type="EC" id="2.7.11.1"/>
    </reaction>
</comment>
<dbReference type="InterPro" id="IPR017441">
    <property type="entry name" value="Protein_kinase_ATP_BS"/>
</dbReference>
<keyword evidence="17" id="KW-1185">Reference proteome</keyword>
<evidence type="ECO:0000256" key="6">
    <source>
        <dbReference type="ARBA" id="ARBA00022527"/>
    </source>
</evidence>
<dbReference type="FunFam" id="1.10.510.10:FF:000401">
    <property type="entry name" value="serine/threonine-protein kinase haspin"/>
    <property type="match status" value="1"/>
</dbReference>
<dbReference type="SUPFAM" id="SSF56112">
    <property type="entry name" value="Protein kinase-like (PK-like)"/>
    <property type="match status" value="1"/>
</dbReference>
<dbReference type="GO" id="GO:0000278">
    <property type="term" value="P:mitotic cell cycle"/>
    <property type="evidence" value="ECO:0007669"/>
    <property type="project" value="TreeGrafter"/>
</dbReference>
<reference evidence="16" key="2">
    <citation type="submission" date="2020-05" db="UniProtKB">
        <authorList>
            <consortium name="EnsemblMetazoa"/>
        </authorList>
    </citation>
    <scope>IDENTIFICATION</scope>
    <source>
        <strain evidence="16">A-37</strain>
    </source>
</reference>
<organism evidence="16 17">
    <name type="scientific">Anopheles culicifacies</name>
    <dbReference type="NCBI Taxonomy" id="139723"/>
    <lineage>
        <taxon>Eukaryota</taxon>
        <taxon>Metazoa</taxon>
        <taxon>Ecdysozoa</taxon>
        <taxon>Arthropoda</taxon>
        <taxon>Hexapoda</taxon>
        <taxon>Insecta</taxon>
        <taxon>Pterygota</taxon>
        <taxon>Neoptera</taxon>
        <taxon>Endopterygota</taxon>
        <taxon>Diptera</taxon>
        <taxon>Nematocera</taxon>
        <taxon>Culicoidea</taxon>
        <taxon>Culicidae</taxon>
        <taxon>Anophelinae</taxon>
        <taxon>Anopheles</taxon>
        <taxon>culicifacies species complex</taxon>
    </lineage>
</organism>
<dbReference type="InterPro" id="IPR000719">
    <property type="entry name" value="Prot_kinase_dom"/>
</dbReference>
<dbReference type="InterPro" id="IPR024604">
    <property type="entry name" value="GSG2_C"/>
</dbReference>
<evidence type="ECO:0000256" key="13">
    <source>
        <dbReference type="PROSITE-ProRule" id="PRU10141"/>
    </source>
</evidence>
<dbReference type="PANTHER" id="PTHR24419">
    <property type="entry name" value="INTERLEUKIN-1 RECEPTOR-ASSOCIATED KINASE"/>
    <property type="match status" value="1"/>
</dbReference>
<comment type="catalytic activity">
    <reaction evidence="12">
        <text>L-seryl-[protein] + ATP = O-phospho-L-seryl-[protein] + ADP + H(+)</text>
        <dbReference type="Rhea" id="RHEA:17989"/>
        <dbReference type="Rhea" id="RHEA-COMP:9863"/>
        <dbReference type="Rhea" id="RHEA-COMP:11604"/>
        <dbReference type="ChEBI" id="CHEBI:15378"/>
        <dbReference type="ChEBI" id="CHEBI:29999"/>
        <dbReference type="ChEBI" id="CHEBI:30616"/>
        <dbReference type="ChEBI" id="CHEBI:83421"/>
        <dbReference type="ChEBI" id="CHEBI:456216"/>
        <dbReference type="EC" id="2.7.11.1"/>
    </reaction>
</comment>
<dbReference type="VEuPathDB" id="VectorBase:ACUA019156"/>
<keyword evidence="7" id="KW-0808">Transferase</keyword>
<proteinExistence type="predicted"/>
<evidence type="ECO:0000256" key="7">
    <source>
        <dbReference type="ARBA" id="ARBA00022679"/>
    </source>
</evidence>
<evidence type="ECO:0000256" key="14">
    <source>
        <dbReference type="SAM" id="MobiDB-lite"/>
    </source>
</evidence>
<dbReference type="Gene3D" id="1.10.510.10">
    <property type="entry name" value="Transferase(Phosphotransferase) domain 1"/>
    <property type="match status" value="1"/>
</dbReference>
<dbReference type="GO" id="GO:0072354">
    <property type="term" value="F:histone H3T3 kinase activity"/>
    <property type="evidence" value="ECO:0007669"/>
    <property type="project" value="TreeGrafter"/>
</dbReference>
<dbReference type="AlphaFoldDB" id="A0A182MIL2"/>
<feature type="binding site" evidence="13">
    <location>
        <position position="205"/>
    </location>
    <ligand>
        <name>ATP</name>
        <dbReference type="ChEBI" id="CHEBI:30616"/>
    </ligand>
</feature>
<dbReference type="InterPro" id="IPR011009">
    <property type="entry name" value="Kinase-like_dom_sf"/>
</dbReference>
<feature type="domain" description="Protein kinase" evidence="15">
    <location>
        <begin position="177"/>
        <end position="498"/>
    </location>
</feature>
<evidence type="ECO:0000256" key="3">
    <source>
        <dbReference type="ARBA" id="ARBA00012513"/>
    </source>
</evidence>
<comment type="subcellular location">
    <subcellularLocation>
        <location evidence="1">Chromosome</location>
    </subcellularLocation>
    <subcellularLocation>
        <location evidence="2">Cytoplasm</location>
    </subcellularLocation>
</comment>
<evidence type="ECO:0000256" key="11">
    <source>
        <dbReference type="ARBA" id="ARBA00047899"/>
    </source>
</evidence>
<evidence type="ECO:0000313" key="17">
    <source>
        <dbReference type="Proteomes" id="UP000075883"/>
    </source>
</evidence>
<evidence type="ECO:0000256" key="12">
    <source>
        <dbReference type="ARBA" id="ARBA00048679"/>
    </source>
</evidence>
<dbReference type="GO" id="GO:0035556">
    <property type="term" value="P:intracellular signal transduction"/>
    <property type="evidence" value="ECO:0007669"/>
    <property type="project" value="TreeGrafter"/>
</dbReference>
<dbReference type="SMART" id="SM01331">
    <property type="entry name" value="DUF3635"/>
    <property type="match status" value="1"/>
</dbReference>
<dbReference type="Gene3D" id="3.30.200.20">
    <property type="entry name" value="Phosphorylase Kinase, domain 1"/>
    <property type="match status" value="1"/>
</dbReference>
<evidence type="ECO:0000256" key="1">
    <source>
        <dbReference type="ARBA" id="ARBA00004286"/>
    </source>
</evidence>
<accession>A0A182MIL2</accession>
<dbReference type="PANTHER" id="PTHR24419:SF18">
    <property type="entry name" value="SERINE_THREONINE-PROTEIN KINASE HASPIN"/>
    <property type="match status" value="1"/>
</dbReference>
<name>A0A182MIL2_9DIPT</name>
<evidence type="ECO:0000256" key="4">
    <source>
        <dbReference type="ARBA" id="ARBA00022454"/>
    </source>
</evidence>
<keyword evidence="9" id="KW-0418">Kinase</keyword>